<dbReference type="GO" id="GO:0005975">
    <property type="term" value="P:carbohydrate metabolic process"/>
    <property type="evidence" value="ECO:0007669"/>
    <property type="project" value="InterPro"/>
</dbReference>
<evidence type="ECO:0000313" key="10">
    <source>
        <dbReference type="Proteomes" id="UP001377567"/>
    </source>
</evidence>
<evidence type="ECO:0000256" key="6">
    <source>
        <dbReference type="RuleBase" id="RU361193"/>
    </source>
</evidence>
<comment type="cofactor">
    <cofactor evidence="1">
        <name>Ca(2+)</name>
        <dbReference type="ChEBI" id="CHEBI:29108"/>
    </cofactor>
</comment>
<feature type="transmembrane region" description="Helical" evidence="8">
    <location>
        <begin position="12"/>
        <end position="32"/>
    </location>
</feature>
<dbReference type="GO" id="GO:0005783">
    <property type="term" value="C:endoplasmic reticulum"/>
    <property type="evidence" value="ECO:0007669"/>
    <property type="project" value="TreeGrafter"/>
</dbReference>
<dbReference type="AlphaFoldDB" id="A0AAV5RYH4"/>
<evidence type="ECO:0000256" key="3">
    <source>
        <dbReference type="ARBA" id="ARBA00007658"/>
    </source>
</evidence>
<feature type="compositionally biased region" description="Low complexity" evidence="7">
    <location>
        <begin position="94"/>
        <end position="105"/>
    </location>
</feature>
<keyword evidence="8" id="KW-0472">Membrane</keyword>
<dbReference type="GO" id="GO:0004571">
    <property type="term" value="F:mannosyl-oligosaccharide 1,2-alpha-mannosidase activity"/>
    <property type="evidence" value="ECO:0007669"/>
    <property type="project" value="InterPro"/>
</dbReference>
<reference evidence="9 10" key="1">
    <citation type="journal article" date="2023" name="Elife">
        <title>Identification of key yeast species and microbe-microbe interactions impacting larval growth of Drosophila in the wild.</title>
        <authorList>
            <person name="Mure A."/>
            <person name="Sugiura Y."/>
            <person name="Maeda R."/>
            <person name="Honda K."/>
            <person name="Sakurai N."/>
            <person name="Takahashi Y."/>
            <person name="Watada M."/>
            <person name="Katoh T."/>
            <person name="Gotoh A."/>
            <person name="Gotoh Y."/>
            <person name="Taniguchi I."/>
            <person name="Nakamura K."/>
            <person name="Hayashi T."/>
            <person name="Katayama T."/>
            <person name="Uemura T."/>
            <person name="Hattori Y."/>
        </authorList>
    </citation>
    <scope>NUCLEOTIDE SEQUENCE [LARGE SCALE GENOMIC DNA]</scope>
    <source>
        <strain evidence="9 10">KH-74</strain>
    </source>
</reference>
<keyword evidence="4 6" id="KW-0378">Hydrolase</keyword>
<keyword evidence="6" id="KW-0326">Glycosidase</keyword>
<evidence type="ECO:0000256" key="7">
    <source>
        <dbReference type="SAM" id="MobiDB-lite"/>
    </source>
</evidence>
<sequence length="849" mass="95702">MSLAKLVVATFRRLRSVLVLAVTISTLFYYSFQNEIDILNSYAENEYLPSINNEHLEHATAQTSELMSNLISVNPGANPAAVQAVQAAQVQAAQAHAQAQAQPPVQDKKGPPADANRDHSDTQASLDGKLSDPAVFKEKNKYFPLLLQSPAHDPTNQWTQEETPSMKELAVHKEKYPLMYELSLSSFYADDTVQESTKGLFALVSSDPKVSYKEDRNDVRKLLVKSWDQQRLHFLSMNMEKMWPIGLVDALDTLYIMEETTLFQNAVERIAETDFKIPPVGMTNVNVVDVSTRILGGLISAYDLSQEKVLLTKARELADFLLRAFDTPNRIPLLNYAWKSPYKNRFPYMEANIADFTKVALEFTRLTKLTGANKYFDAVYHILVMIAKSTQQLNIEGLFPDSIDASTCQLLTSDAIHKGAHQRNSRIMKSIDENFKFVHCHQLDYFPETSSSYKLDDKLLPLYDLYLQLYSLLKADVFGNSETIPTNSSHLYHQGINQISRLFTFQPKVPAELGNLTLLADLDTNPIFSPSTNELNINLRRDFKFHPESCALGATLAYGSKLFPENNVTDLALAGNVTESCFKLAMYMKGTLAEVSLDPCIGGNCVFDAAAKLDDIMSGKYIGFANGFSSGATIGAVKLDTPAEKKIKRSLMNKKPSIKEAINVAGGGDVDDEDIPKDVAKDEIDGSEKTTIKTYHFIKDEQFTNVYHTSNSINNDKNGWKYDEKRPLWINGLSHQQLTSPDLIKAIFFMYRTTGDEKWRVMGKQLKDEMIRTMEQTFQGAKGSWKVSEFEQNSDGIPSHWFSQTLKYFYLLFSDASEYSLDEYVFTESAHILKRRIIKPAAVHDRQHL</sequence>
<dbReference type="PRINTS" id="PR00747">
    <property type="entry name" value="GLYHDRLASE47"/>
</dbReference>
<evidence type="ECO:0000256" key="2">
    <source>
        <dbReference type="ARBA" id="ARBA00004922"/>
    </source>
</evidence>
<comment type="pathway">
    <text evidence="2">Protein modification; protein glycosylation.</text>
</comment>
<keyword evidence="8" id="KW-1133">Transmembrane helix</keyword>
<dbReference type="Gene3D" id="1.50.10.10">
    <property type="match status" value="1"/>
</dbReference>
<dbReference type="PANTHER" id="PTHR11742:SF103">
    <property type="entry name" value="ENDOPLASMIC RETICULUM MANNOSIDASE MNL2-RELATED"/>
    <property type="match status" value="1"/>
</dbReference>
<dbReference type="Proteomes" id="UP001377567">
    <property type="component" value="Unassembled WGS sequence"/>
</dbReference>
<evidence type="ECO:0000256" key="4">
    <source>
        <dbReference type="ARBA" id="ARBA00022801"/>
    </source>
</evidence>
<feature type="compositionally biased region" description="Basic and acidic residues" evidence="7">
    <location>
        <begin position="106"/>
        <end position="121"/>
    </location>
</feature>
<name>A0AAV5RYH4_MAUHU</name>
<proteinExistence type="inferred from homology"/>
<feature type="region of interest" description="Disordered" evidence="7">
    <location>
        <begin position="94"/>
        <end position="131"/>
    </location>
</feature>
<keyword evidence="8" id="KW-0812">Transmembrane</keyword>
<dbReference type="PANTHER" id="PTHR11742">
    <property type="entry name" value="MANNOSYL-OLIGOSACCHARIDE ALPHA-1,2-MANNOSIDASE-RELATED"/>
    <property type="match status" value="1"/>
</dbReference>
<dbReference type="GO" id="GO:0016020">
    <property type="term" value="C:membrane"/>
    <property type="evidence" value="ECO:0007669"/>
    <property type="project" value="InterPro"/>
</dbReference>
<gene>
    <name evidence="9" type="ORF">DAKH74_027970</name>
</gene>
<dbReference type="InterPro" id="IPR001382">
    <property type="entry name" value="Glyco_hydro_47"/>
</dbReference>
<keyword evidence="5" id="KW-1015">Disulfide bond</keyword>
<evidence type="ECO:0000256" key="8">
    <source>
        <dbReference type="SAM" id="Phobius"/>
    </source>
</evidence>
<keyword evidence="10" id="KW-1185">Reference proteome</keyword>
<dbReference type="EC" id="3.2.1.-" evidence="6"/>
<dbReference type="GO" id="GO:0005509">
    <property type="term" value="F:calcium ion binding"/>
    <property type="evidence" value="ECO:0007669"/>
    <property type="project" value="InterPro"/>
</dbReference>
<accession>A0AAV5RYH4</accession>
<dbReference type="InterPro" id="IPR036026">
    <property type="entry name" value="Seven-hairpin_glycosidases"/>
</dbReference>
<organism evidence="9 10">
    <name type="scientific">Maudiozyma humilis</name>
    <name type="common">Sour dough yeast</name>
    <name type="synonym">Kazachstania humilis</name>
    <dbReference type="NCBI Taxonomy" id="51915"/>
    <lineage>
        <taxon>Eukaryota</taxon>
        <taxon>Fungi</taxon>
        <taxon>Dikarya</taxon>
        <taxon>Ascomycota</taxon>
        <taxon>Saccharomycotina</taxon>
        <taxon>Saccharomycetes</taxon>
        <taxon>Saccharomycetales</taxon>
        <taxon>Saccharomycetaceae</taxon>
        <taxon>Maudiozyma</taxon>
    </lineage>
</organism>
<dbReference type="GO" id="GO:0036503">
    <property type="term" value="P:ERAD pathway"/>
    <property type="evidence" value="ECO:0007669"/>
    <property type="project" value="UniProtKB-ARBA"/>
</dbReference>
<comment type="caution">
    <text evidence="9">The sequence shown here is derived from an EMBL/GenBank/DDBJ whole genome shotgun (WGS) entry which is preliminary data.</text>
</comment>
<dbReference type="EMBL" id="BTGD01000008">
    <property type="protein sequence ID" value="GMM56181.1"/>
    <property type="molecule type" value="Genomic_DNA"/>
</dbReference>
<evidence type="ECO:0000256" key="1">
    <source>
        <dbReference type="ARBA" id="ARBA00001913"/>
    </source>
</evidence>
<comment type="similarity">
    <text evidence="3 6">Belongs to the glycosyl hydrolase 47 family.</text>
</comment>
<evidence type="ECO:0000256" key="5">
    <source>
        <dbReference type="ARBA" id="ARBA00023157"/>
    </source>
</evidence>
<evidence type="ECO:0000313" key="9">
    <source>
        <dbReference type="EMBL" id="GMM56181.1"/>
    </source>
</evidence>
<protein>
    <recommendedName>
        <fullName evidence="6">alpha-1,2-Mannosidase</fullName>
        <ecNumber evidence="6">3.2.1.-</ecNumber>
    </recommendedName>
</protein>
<dbReference type="InterPro" id="IPR050749">
    <property type="entry name" value="Glycosyl_Hydrolase_47"/>
</dbReference>
<dbReference type="SUPFAM" id="SSF48225">
    <property type="entry name" value="Seven-hairpin glycosidases"/>
    <property type="match status" value="1"/>
</dbReference>
<dbReference type="InterPro" id="IPR012341">
    <property type="entry name" value="6hp_glycosidase-like_sf"/>
</dbReference>
<dbReference type="Pfam" id="PF01532">
    <property type="entry name" value="Glyco_hydro_47"/>
    <property type="match status" value="1"/>
</dbReference>